<keyword evidence="2" id="KW-1185">Reference proteome</keyword>
<sequence>MVDARLASQQPRAAAPEALRLPGVGPKALLDKLNIDAVADQPSLLIPYNVTDNTSPNLGSLSDPTYAAEAQRLYDEEKTGPYRESGGVVDWEMSVYEVGGLSVVDTSYWPHGAYLGADGDDAQSTPSLL</sequence>
<organism evidence="1 2">
    <name type="scientific">Chaetomium strumarium</name>
    <dbReference type="NCBI Taxonomy" id="1170767"/>
    <lineage>
        <taxon>Eukaryota</taxon>
        <taxon>Fungi</taxon>
        <taxon>Dikarya</taxon>
        <taxon>Ascomycota</taxon>
        <taxon>Pezizomycotina</taxon>
        <taxon>Sordariomycetes</taxon>
        <taxon>Sordariomycetidae</taxon>
        <taxon>Sordariales</taxon>
        <taxon>Chaetomiaceae</taxon>
        <taxon>Chaetomium</taxon>
    </lineage>
</organism>
<dbReference type="Gene3D" id="3.50.50.60">
    <property type="entry name" value="FAD/NAD(P)-binding domain"/>
    <property type="match status" value="1"/>
</dbReference>
<dbReference type="Proteomes" id="UP001273166">
    <property type="component" value="Unassembled WGS sequence"/>
</dbReference>
<protein>
    <recommendedName>
        <fullName evidence="3">Glucose-methanol-choline oxidoreductase C-terminal domain-containing protein</fullName>
    </recommendedName>
</protein>
<gene>
    <name evidence="1" type="ORF">B0T15DRAFT_576914</name>
</gene>
<reference evidence="1" key="1">
    <citation type="journal article" date="2023" name="Mol. Phylogenet. Evol.">
        <title>Genome-scale phylogeny and comparative genomics of the fungal order Sordariales.</title>
        <authorList>
            <person name="Hensen N."/>
            <person name="Bonometti L."/>
            <person name="Westerberg I."/>
            <person name="Brannstrom I.O."/>
            <person name="Guillou S."/>
            <person name="Cros-Aarteil S."/>
            <person name="Calhoun S."/>
            <person name="Haridas S."/>
            <person name="Kuo A."/>
            <person name="Mondo S."/>
            <person name="Pangilinan J."/>
            <person name="Riley R."/>
            <person name="LaButti K."/>
            <person name="Andreopoulos B."/>
            <person name="Lipzen A."/>
            <person name="Chen C."/>
            <person name="Yan M."/>
            <person name="Daum C."/>
            <person name="Ng V."/>
            <person name="Clum A."/>
            <person name="Steindorff A."/>
            <person name="Ohm R.A."/>
            <person name="Martin F."/>
            <person name="Silar P."/>
            <person name="Natvig D.O."/>
            <person name="Lalanne C."/>
            <person name="Gautier V."/>
            <person name="Ament-Velasquez S.L."/>
            <person name="Kruys A."/>
            <person name="Hutchinson M.I."/>
            <person name="Powell A.J."/>
            <person name="Barry K."/>
            <person name="Miller A.N."/>
            <person name="Grigoriev I.V."/>
            <person name="Debuchy R."/>
            <person name="Gladieux P."/>
            <person name="Hiltunen Thoren M."/>
            <person name="Johannesson H."/>
        </authorList>
    </citation>
    <scope>NUCLEOTIDE SEQUENCE</scope>
    <source>
        <strain evidence="1">CBS 333.67</strain>
    </source>
</reference>
<evidence type="ECO:0000313" key="2">
    <source>
        <dbReference type="Proteomes" id="UP001273166"/>
    </source>
</evidence>
<comment type="caution">
    <text evidence="1">The sequence shown here is derived from an EMBL/GenBank/DDBJ whole genome shotgun (WGS) entry which is preliminary data.</text>
</comment>
<dbReference type="EMBL" id="JAUDZG010000006">
    <property type="protein sequence ID" value="KAK3303605.1"/>
    <property type="molecule type" value="Genomic_DNA"/>
</dbReference>
<dbReference type="AlphaFoldDB" id="A0AAJ0LZP5"/>
<reference evidence="1" key="2">
    <citation type="submission" date="2023-06" db="EMBL/GenBank/DDBJ databases">
        <authorList>
            <consortium name="Lawrence Berkeley National Laboratory"/>
            <person name="Mondo S.J."/>
            <person name="Hensen N."/>
            <person name="Bonometti L."/>
            <person name="Westerberg I."/>
            <person name="Brannstrom I.O."/>
            <person name="Guillou S."/>
            <person name="Cros-Aarteil S."/>
            <person name="Calhoun S."/>
            <person name="Haridas S."/>
            <person name="Kuo A."/>
            <person name="Pangilinan J."/>
            <person name="Riley R."/>
            <person name="Labutti K."/>
            <person name="Andreopoulos B."/>
            <person name="Lipzen A."/>
            <person name="Chen C."/>
            <person name="Yanf M."/>
            <person name="Daum C."/>
            <person name="Ng V."/>
            <person name="Clum A."/>
            <person name="Steindorff A."/>
            <person name="Ohm R."/>
            <person name="Martin F."/>
            <person name="Silar P."/>
            <person name="Natvig D."/>
            <person name="Lalanne C."/>
            <person name="Gautier V."/>
            <person name="Ament-Velasquez S.L."/>
            <person name="Kruys A."/>
            <person name="Hutchinson M.I."/>
            <person name="Powell A.J."/>
            <person name="Barry K."/>
            <person name="Miller A.N."/>
            <person name="Grigoriev I.V."/>
            <person name="Debuchy R."/>
            <person name="Gladieux P."/>
            <person name="Thoren M.H."/>
            <person name="Johannesson H."/>
        </authorList>
    </citation>
    <scope>NUCLEOTIDE SEQUENCE</scope>
    <source>
        <strain evidence="1">CBS 333.67</strain>
    </source>
</reference>
<name>A0AAJ0LZP5_9PEZI</name>
<dbReference type="GeneID" id="87889874"/>
<dbReference type="SUPFAM" id="SSF51905">
    <property type="entry name" value="FAD/NAD(P)-binding domain"/>
    <property type="match status" value="1"/>
</dbReference>
<dbReference type="RefSeq" id="XP_062719385.1">
    <property type="nucleotide sequence ID" value="XM_062871045.1"/>
</dbReference>
<dbReference type="InterPro" id="IPR036188">
    <property type="entry name" value="FAD/NAD-bd_sf"/>
</dbReference>
<accession>A0AAJ0LZP5</accession>
<evidence type="ECO:0008006" key="3">
    <source>
        <dbReference type="Google" id="ProtNLM"/>
    </source>
</evidence>
<proteinExistence type="predicted"/>
<evidence type="ECO:0000313" key="1">
    <source>
        <dbReference type="EMBL" id="KAK3303605.1"/>
    </source>
</evidence>